<keyword evidence="2" id="KW-0812">Transmembrane</keyword>
<protein>
    <submittedName>
        <fullName evidence="3">Uncharacterized protein</fullName>
    </submittedName>
</protein>
<gene>
    <name evidence="3" type="ORF">C1H46_004746</name>
</gene>
<dbReference type="EMBL" id="VIEB01000054">
    <property type="protein sequence ID" value="TQE09653.1"/>
    <property type="molecule type" value="Genomic_DNA"/>
</dbReference>
<name>A0A540NGB0_MALBA</name>
<accession>A0A540NGB0</accession>
<comment type="caution">
    <text evidence="3">The sequence shown here is derived from an EMBL/GenBank/DDBJ whole genome shotgun (WGS) entry which is preliminary data.</text>
</comment>
<evidence type="ECO:0000256" key="1">
    <source>
        <dbReference type="ARBA" id="ARBA00022842"/>
    </source>
</evidence>
<evidence type="ECO:0000256" key="2">
    <source>
        <dbReference type="SAM" id="Phobius"/>
    </source>
</evidence>
<evidence type="ECO:0000313" key="4">
    <source>
        <dbReference type="Proteomes" id="UP000315295"/>
    </source>
</evidence>
<reference evidence="3 4" key="1">
    <citation type="journal article" date="2019" name="G3 (Bethesda)">
        <title>Sequencing of a Wild Apple (Malus baccata) Genome Unravels the Differences Between Cultivated and Wild Apple Species Regarding Disease Resistance and Cold Tolerance.</title>
        <authorList>
            <person name="Chen X."/>
        </authorList>
    </citation>
    <scope>NUCLEOTIDE SEQUENCE [LARGE SCALE GENOMIC DNA]</scope>
    <source>
        <strain evidence="4">cv. Shandingzi</strain>
        <tissue evidence="3">Leaves</tissue>
    </source>
</reference>
<dbReference type="Gene3D" id="1.20.1110.10">
    <property type="entry name" value="Calcium-transporting ATPase, transmembrane domain"/>
    <property type="match status" value="1"/>
</dbReference>
<dbReference type="GO" id="GO:0005388">
    <property type="term" value="F:P-type calcium transporter activity"/>
    <property type="evidence" value="ECO:0007669"/>
    <property type="project" value="TreeGrafter"/>
</dbReference>
<feature type="transmembrane region" description="Helical" evidence="2">
    <location>
        <begin position="54"/>
        <end position="82"/>
    </location>
</feature>
<sequence length="132" mass="14738">MRISDKGGGTKSTLIWLLWYTRYNGKIQRLFSHKLQEGSQLIWSGDDTWEILEYFAIAITIVAIVVPEGLLLALTLSLAFAIKKMMNDKTLVRHLAACETMGSTTTICSEEILYYPIATISCLNHHELAGGC</sequence>
<dbReference type="Proteomes" id="UP000315295">
    <property type="component" value="Unassembled WGS sequence"/>
</dbReference>
<proteinExistence type="predicted"/>
<dbReference type="AlphaFoldDB" id="A0A540NGB0"/>
<keyword evidence="4" id="KW-1185">Reference proteome</keyword>
<dbReference type="STRING" id="106549.A0A540NGB0"/>
<evidence type="ECO:0000313" key="3">
    <source>
        <dbReference type="EMBL" id="TQE09653.1"/>
    </source>
</evidence>
<keyword evidence="2" id="KW-0472">Membrane</keyword>
<organism evidence="3 4">
    <name type="scientific">Malus baccata</name>
    <name type="common">Siberian crab apple</name>
    <name type="synonym">Pyrus baccata</name>
    <dbReference type="NCBI Taxonomy" id="106549"/>
    <lineage>
        <taxon>Eukaryota</taxon>
        <taxon>Viridiplantae</taxon>
        <taxon>Streptophyta</taxon>
        <taxon>Embryophyta</taxon>
        <taxon>Tracheophyta</taxon>
        <taxon>Spermatophyta</taxon>
        <taxon>Magnoliopsida</taxon>
        <taxon>eudicotyledons</taxon>
        <taxon>Gunneridae</taxon>
        <taxon>Pentapetalae</taxon>
        <taxon>rosids</taxon>
        <taxon>fabids</taxon>
        <taxon>Rosales</taxon>
        <taxon>Rosaceae</taxon>
        <taxon>Amygdaloideae</taxon>
        <taxon>Maleae</taxon>
        <taxon>Malus</taxon>
    </lineage>
</organism>
<keyword evidence="1" id="KW-0460">Magnesium</keyword>
<dbReference type="PANTHER" id="PTHR24093:SF474">
    <property type="entry name" value="CALCIUM-TRANSPORTING ATPASE 2, PLASMA MEMBRANE-TYPE"/>
    <property type="match status" value="1"/>
</dbReference>
<dbReference type="PANTHER" id="PTHR24093">
    <property type="entry name" value="CATION TRANSPORTING ATPASE"/>
    <property type="match status" value="1"/>
</dbReference>
<dbReference type="SUPFAM" id="SSF81665">
    <property type="entry name" value="Calcium ATPase, transmembrane domain M"/>
    <property type="match status" value="1"/>
</dbReference>
<dbReference type="GO" id="GO:0005886">
    <property type="term" value="C:plasma membrane"/>
    <property type="evidence" value="ECO:0007669"/>
    <property type="project" value="TreeGrafter"/>
</dbReference>
<keyword evidence="2" id="KW-1133">Transmembrane helix</keyword>
<dbReference type="InterPro" id="IPR023298">
    <property type="entry name" value="ATPase_P-typ_TM_dom_sf"/>
</dbReference>